<evidence type="ECO:0000313" key="2">
    <source>
        <dbReference type="EMBL" id="ANE43645.1"/>
    </source>
</evidence>
<proteinExistence type="predicted"/>
<dbReference type="EMBL" id="CP011387">
    <property type="protein sequence ID" value="ANE43645.1"/>
    <property type="molecule type" value="Genomic_DNA"/>
</dbReference>
<dbReference type="PANTHER" id="PTHR43677">
    <property type="entry name" value="SHORT-CHAIN DEHYDROGENASE/REDUCTASE"/>
    <property type="match status" value="1"/>
</dbReference>
<dbReference type="InterPro" id="IPR013154">
    <property type="entry name" value="ADH-like_N"/>
</dbReference>
<dbReference type="SMART" id="SM00829">
    <property type="entry name" value="PKS_ER"/>
    <property type="match status" value="1"/>
</dbReference>
<dbReference type="InterPro" id="IPR036291">
    <property type="entry name" value="NAD(P)-bd_dom_sf"/>
</dbReference>
<dbReference type="InterPro" id="IPR013149">
    <property type="entry name" value="ADH-like_C"/>
</dbReference>
<dbReference type="InterPro" id="IPR051397">
    <property type="entry name" value="Zn-ADH-like_protein"/>
</dbReference>
<dbReference type="RefSeq" id="WP_064014713.1">
    <property type="nucleotide sequence ID" value="NZ_CP011387.1"/>
</dbReference>
<dbReference type="PANTHER" id="PTHR43677:SF4">
    <property type="entry name" value="QUINONE OXIDOREDUCTASE-LIKE PROTEIN 2"/>
    <property type="match status" value="1"/>
</dbReference>
<reference evidence="2 3" key="1">
    <citation type="submission" date="2015-01" db="EMBL/GenBank/DDBJ databases">
        <title>Deinococcus puniceus/DY1/ whole genome sequencing.</title>
        <authorList>
            <person name="Kim M.K."/>
            <person name="Srinivasan S."/>
            <person name="Lee J.-J."/>
        </authorList>
    </citation>
    <scope>NUCLEOTIDE SEQUENCE [LARGE SCALE GENOMIC DNA]</scope>
    <source>
        <strain evidence="2 3">DY1</strain>
    </source>
</reference>
<dbReference type="OrthoDB" id="9787435at2"/>
<accession>A0A172T9E6</accession>
<dbReference type="SUPFAM" id="SSF51735">
    <property type="entry name" value="NAD(P)-binding Rossmann-fold domains"/>
    <property type="match status" value="1"/>
</dbReference>
<dbReference type="Pfam" id="PF08240">
    <property type="entry name" value="ADH_N"/>
    <property type="match status" value="1"/>
</dbReference>
<dbReference type="KEGG" id="dpu:SU48_07530"/>
<sequence>MTDTAQSGAAQTMRAIVVEQLGAPDVMQVREGVPVPQPGPGQVRLKVEAVGINFADVLSVAGEYLTRTRVPYTPGMEFAGTVDALGEGVTGVQVGQLVACLGGSGSLATYAVAHAAALIPVPASLTAAQAAAFPVSYFTAYHGLKTLGYGQPGQWVWVQAAAGALGTASIQLAKAMGMNVVATASTEEKLELARKLGADVTLLQDDPDRVQKIRAAAASDSNPKGGVDLVLEVVGGPRFQESLDVVINRGRVIVIGNASREQANLRPVELMKRNVTVTGLWLTSLMGDAEATRDAALALTPLIASGQVTPQVGPTYALDESVRAFQDILDRKTTGKVVIEPQR</sequence>
<dbReference type="GO" id="GO:0016491">
    <property type="term" value="F:oxidoreductase activity"/>
    <property type="evidence" value="ECO:0007669"/>
    <property type="project" value="InterPro"/>
</dbReference>
<dbReference type="STRING" id="1182568.SU48_07530"/>
<keyword evidence="3" id="KW-1185">Reference proteome</keyword>
<name>A0A172T9E6_9DEIO</name>
<evidence type="ECO:0000259" key="1">
    <source>
        <dbReference type="SMART" id="SM00829"/>
    </source>
</evidence>
<dbReference type="PATRIC" id="fig|1182568.3.peg.1565"/>
<evidence type="ECO:0000313" key="3">
    <source>
        <dbReference type="Proteomes" id="UP000077363"/>
    </source>
</evidence>
<dbReference type="InterPro" id="IPR020843">
    <property type="entry name" value="ER"/>
</dbReference>
<dbReference type="AlphaFoldDB" id="A0A172T9E6"/>
<dbReference type="Proteomes" id="UP000077363">
    <property type="component" value="Chromosome"/>
</dbReference>
<dbReference type="Gene3D" id="3.40.50.720">
    <property type="entry name" value="NAD(P)-binding Rossmann-like Domain"/>
    <property type="match status" value="1"/>
</dbReference>
<dbReference type="SUPFAM" id="SSF50129">
    <property type="entry name" value="GroES-like"/>
    <property type="match status" value="1"/>
</dbReference>
<dbReference type="InterPro" id="IPR011032">
    <property type="entry name" value="GroES-like_sf"/>
</dbReference>
<protein>
    <submittedName>
        <fullName evidence="2">NADPH:quinone oxidoreductase</fullName>
    </submittedName>
</protein>
<feature type="domain" description="Enoyl reductase (ER)" evidence="1">
    <location>
        <begin position="22"/>
        <end position="339"/>
    </location>
</feature>
<dbReference type="Pfam" id="PF00107">
    <property type="entry name" value="ADH_zinc_N"/>
    <property type="match status" value="1"/>
</dbReference>
<dbReference type="CDD" id="cd08241">
    <property type="entry name" value="QOR1"/>
    <property type="match status" value="1"/>
</dbReference>
<gene>
    <name evidence="2" type="ORF">SU48_07530</name>
</gene>
<organism evidence="2 3">
    <name type="scientific">Deinococcus puniceus</name>
    <dbReference type="NCBI Taxonomy" id="1182568"/>
    <lineage>
        <taxon>Bacteria</taxon>
        <taxon>Thermotogati</taxon>
        <taxon>Deinococcota</taxon>
        <taxon>Deinococci</taxon>
        <taxon>Deinococcales</taxon>
        <taxon>Deinococcaceae</taxon>
        <taxon>Deinococcus</taxon>
    </lineage>
</organism>
<dbReference type="Gene3D" id="3.90.180.10">
    <property type="entry name" value="Medium-chain alcohol dehydrogenases, catalytic domain"/>
    <property type="match status" value="1"/>
</dbReference>